<feature type="domain" description="IclR-ED" evidence="6">
    <location>
        <begin position="120"/>
        <end position="305"/>
    </location>
</feature>
<keyword evidence="3" id="KW-0804">Transcription</keyword>
<dbReference type="PANTHER" id="PTHR30136">
    <property type="entry name" value="HELIX-TURN-HELIX TRANSCRIPTIONAL REGULATOR, ICLR FAMILY"/>
    <property type="match status" value="1"/>
</dbReference>
<name>A0ABQ0P646_9PROT</name>
<feature type="domain" description="HTH iclR-type" evidence="5">
    <location>
        <begin position="58"/>
        <end position="119"/>
    </location>
</feature>
<feature type="region of interest" description="Disordered" evidence="4">
    <location>
        <begin position="26"/>
        <end position="58"/>
    </location>
</feature>
<dbReference type="InterPro" id="IPR014757">
    <property type="entry name" value="Tscrpt_reg_IclR_C"/>
</dbReference>
<evidence type="ECO:0000256" key="1">
    <source>
        <dbReference type="ARBA" id="ARBA00023015"/>
    </source>
</evidence>
<dbReference type="SUPFAM" id="SSF55781">
    <property type="entry name" value="GAF domain-like"/>
    <property type="match status" value="1"/>
</dbReference>
<reference evidence="7" key="1">
    <citation type="submission" date="2013-04" db="EMBL/GenBank/DDBJ databases">
        <title>The genome sequencing project of 58 acetic acid bacteria.</title>
        <authorList>
            <person name="Okamoto-Kainuma A."/>
            <person name="Ishikawa M."/>
            <person name="Umino S."/>
            <person name="Koizumi Y."/>
            <person name="Shiwa Y."/>
            <person name="Yoshikawa H."/>
            <person name="Matsutani M."/>
            <person name="Matsushita K."/>
        </authorList>
    </citation>
    <scope>NUCLEOTIDE SEQUENCE</scope>
    <source>
        <strain evidence="7">DSM 12717</strain>
    </source>
</reference>
<evidence type="ECO:0000313" key="7">
    <source>
        <dbReference type="EMBL" id="GBQ23848.1"/>
    </source>
</evidence>
<dbReference type="EMBL" id="BAQP01000084">
    <property type="protein sequence ID" value="GBQ23848.1"/>
    <property type="molecule type" value="Genomic_DNA"/>
</dbReference>
<organism evidence="7 8">
    <name type="scientific">Gluconacetobacter sacchari DSM 12717</name>
    <dbReference type="NCBI Taxonomy" id="1307940"/>
    <lineage>
        <taxon>Bacteria</taxon>
        <taxon>Pseudomonadati</taxon>
        <taxon>Pseudomonadota</taxon>
        <taxon>Alphaproteobacteria</taxon>
        <taxon>Acetobacterales</taxon>
        <taxon>Acetobacteraceae</taxon>
        <taxon>Gluconacetobacter</taxon>
    </lineage>
</organism>
<proteinExistence type="predicted"/>
<evidence type="ECO:0000313" key="8">
    <source>
        <dbReference type="Proteomes" id="UP001060895"/>
    </source>
</evidence>
<dbReference type="Pfam" id="PF01614">
    <property type="entry name" value="IclR_C"/>
    <property type="match status" value="1"/>
</dbReference>
<dbReference type="Pfam" id="PF09339">
    <property type="entry name" value="HTH_IclR"/>
    <property type="match status" value="1"/>
</dbReference>
<dbReference type="Gene3D" id="1.10.10.10">
    <property type="entry name" value="Winged helix-like DNA-binding domain superfamily/Winged helix DNA-binding domain"/>
    <property type="match status" value="1"/>
</dbReference>
<dbReference type="InterPro" id="IPR036388">
    <property type="entry name" value="WH-like_DNA-bd_sf"/>
</dbReference>
<dbReference type="InterPro" id="IPR029016">
    <property type="entry name" value="GAF-like_dom_sf"/>
</dbReference>
<dbReference type="SMART" id="SM00346">
    <property type="entry name" value="HTH_ICLR"/>
    <property type="match status" value="1"/>
</dbReference>
<evidence type="ECO:0000259" key="5">
    <source>
        <dbReference type="PROSITE" id="PS51077"/>
    </source>
</evidence>
<dbReference type="InterPro" id="IPR050707">
    <property type="entry name" value="HTH_MetabolicPath_Reg"/>
</dbReference>
<keyword evidence="8" id="KW-1185">Reference proteome</keyword>
<feature type="compositionally biased region" description="Basic and acidic residues" evidence="4">
    <location>
        <begin position="34"/>
        <end position="49"/>
    </location>
</feature>
<gene>
    <name evidence="7" type="ORF">AA12717_1613</name>
</gene>
<protein>
    <submittedName>
        <fullName evidence="7">IclR family transcriptional regulator</fullName>
    </submittedName>
</protein>
<dbReference type="PROSITE" id="PS51077">
    <property type="entry name" value="HTH_ICLR"/>
    <property type="match status" value="1"/>
</dbReference>
<dbReference type="InterPro" id="IPR036390">
    <property type="entry name" value="WH_DNA-bd_sf"/>
</dbReference>
<dbReference type="Gene3D" id="3.30.450.40">
    <property type="match status" value="1"/>
</dbReference>
<dbReference type="InterPro" id="IPR005471">
    <property type="entry name" value="Tscrpt_reg_IclR_N"/>
</dbReference>
<accession>A0ABQ0P646</accession>
<evidence type="ECO:0000256" key="2">
    <source>
        <dbReference type="ARBA" id="ARBA00023125"/>
    </source>
</evidence>
<comment type="caution">
    <text evidence="7">The sequence shown here is derived from an EMBL/GenBank/DDBJ whole genome shotgun (WGS) entry which is preliminary data.</text>
</comment>
<evidence type="ECO:0000259" key="6">
    <source>
        <dbReference type="PROSITE" id="PS51078"/>
    </source>
</evidence>
<keyword evidence="2" id="KW-0238">DNA-binding</keyword>
<evidence type="ECO:0000256" key="3">
    <source>
        <dbReference type="ARBA" id="ARBA00023163"/>
    </source>
</evidence>
<dbReference type="SUPFAM" id="SSF46785">
    <property type="entry name" value="Winged helix' DNA-binding domain"/>
    <property type="match status" value="1"/>
</dbReference>
<dbReference type="Proteomes" id="UP001060895">
    <property type="component" value="Unassembled WGS sequence"/>
</dbReference>
<dbReference type="PANTHER" id="PTHR30136:SF24">
    <property type="entry name" value="HTH-TYPE TRANSCRIPTIONAL REPRESSOR ALLR"/>
    <property type="match status" value="1"/>
</dbReference>
<sequence>MAICILLDMDHTRPIIRSDRIVMAPSGQRSTRVLTERQPAERSSPKGDEAGLSPKSKSPAINRSYDILDLLASARAPVLSRADITQQIGLPRSSTANLLSALEECGLVERTGNDYSLGRKIVTLASAYLRKFDPVQEFYRYCSNSDILKDETVRIAILDRNEIIYIARYEGHPAIHLTSNIGDRMPVSLSAVGKAIVARLDDEDVQKMFSGTRILPVMTEHSIRTLPQLRKELKETRLRGYAIEDEEATPGVVCLGMAVPTRGVNGPKMGVSVSSVKVTFDQQRHARLLEGLQNLVRAIGSPLDGME</sequence>
<keyword evidence="1" id="KW-0805">Transcription regulation</keyword>
<dbReference type="PROSITE" id="PS51078">
    <property type="entry name" value="ICLR_ED"/>
    <property type="match status" value="1"/>
</dbReference>
<evidence type="ECO:0000256" key="4">
    <source>
        <dbReference type="SAM" id="MobiDB-lite"/>
    </source>
</evidence>